<dbReference type="RefSeq" id="WP_008824584.1">
    <property type="nucleotide sequence ID" value="NZ_AFNU02000007.1"/>
</dbReference>
<dbReference type="AlphaFoldDB" id="U2FKP6"/>
<keyword evidence="1" id="KW-0812">Transmembrane</keyword>
<protein>
    <submittedName>
        <fullName evidence="2">Uncharacterized protein</fullName>
    </submittedName>
</protein>
<reference evidence="2 3" key="1">
    <citation type="journal article" date="2011" name="J. Bacteriol.">
        <title>Genome sequence of Haloplasma contractile, an unusual contractile bacterium from a deep-sea anoxic brine lake.</title>
        <authorList>
            <person name="Antunes A."/>
            <person name="Alam I."/>
            <person name="El Dorry H."/>
            <person name="Siam R."/>
            <person name="Robertson A."/>
            <person name="Bajic V.B."/>
            <person name="Stingl U."/>
        </authorList>
    </citation>
    <scope>NUCLEOTIDE SEQUENCE [LARGE SCALE GENOMIC DNA]</scope>
    <source>
        <strain evidence="2 3">SSD-17B</strain>
    </source>
</reference>
<proteinExistence type="predicted"/>
<evidence type="ECO:0000313" key="2">
    <source>
        <dbReference type="EMBL" id="ERJ11794.1"/>
    </source>
</evidence>
<gene>
    <name evidence="2" type="ORF">HLPCO_002033</name>
</gene>
<accession>U2FKP6</accession>
<evidence type="ECO:0000256" key="1">
    <source>
        <dbReference type="SAM" id="Phobius"/>
    </source>
</evidence>
<sequence length="48" mass="6005">MNRFKWLIILELGTIVILWSCMLVFIYIEFKDEYKYLEAHYDEVKKCR</sequence>
<dbReference type="InParanoid" id="U2FKP6"/>
<keyword evidence="1" id="KW-0472">Membrane</keyword>
<organism evidence="2 3">
    <name type="scientific">Haloplasma contractile SSD-17B</name>
    <dbReference type="NCBI Taxonomy" id="1033810"/>
    <lineage>
        <taxon>Bacteria</taxon>
        <taxon>Bacillati</taxon>
        <taxon>Mycoplasmatota</taxon>
        <taxon>Mollicutes</taxon>
        <taxon>Haloplasmatales</taxon>
        <taxon>Haloplasmataceae</taxon>
        <taxon>Haloplasma</taxon>
    </lineage>
</organism>
<reference evidence="2 3" key="2">
    <citation type="journal article" date="2013" name="PLoS ONE">
        <title>INDIGO - INtegrated Data Warehouse of MIcrobial GenOmes with Examples from the Red Sea Extremophiles.</title>
        <authorList>
            <person name="Alam I."/>
            <person name="Antunes A."/>
            <person name="Kamau A.A."/>
            <person name="Ba Alawi W."/>
            <person name="Kalkatawi M."/>
            <person name="Stingl U."/>
            <person name="Bajic V.B."/>
        </authorList>
    </citation>
    <scope>NUCLEOTIDE SEQUENCE [LARGE SCALE GENOMIC DNA]</scope>
    <source>
        <strain evidence="2 3">SSD-17B</strain>
    </source>
</reference>
<comment type="caution">
    <text evidence="2">The sequence shown here is derived from an EMBL/GenBank/DDBJ whole genome shotgun (WGS) entry which is preliminary data.</text>
</comment>
<dbReference type="EMBL" id="AFNU02000007">
    <property type="protein sequence ID" value="ERJ11794.1"/>
    <property type="molecule type" value="Genomic_DNA"/>
</dbReference>
<evidence type="ECO:0000313" key="3">
    <source>
        <dbReference type="Proteomes" id="UP000005707"/>
    </source>
</evidence>
<name>U2FKP6_9MOLU</name>
<dbReference type="STRING" id="1033810.HLPCO_002033"/>
<keyword evidence="1" id="KW-1133">Transmembrane helix</keyword>
<keyword evidence="3" id="KW-1185">Reference proteome</keyword>
<feature type="transmembrane region" description="Helical" evidence="1">
    <location>
        <begin position="6"/>
        <end position="28"/>
    </location>
</feature>
<dbReference type="Proteomes" id="UP000005707">
    <property type="component" value="Unassembled WGS sequence"/>
</dbReference>